<dbReference type="InterPro" id="IPR053844">
    <property type="entry name" value="AH_C"/>
</dbReference>
<reference evidence="3" key="1">
    <citation type="submission" date="2016-10" db="EMBL/GenBank/DDBJ databases">
        <title>Frankia sp. NRRL B-16386 Genome sequencing.</title>
        <authorList>
            <person name="Ghodhbane-Gtari F."/>
            <person name="Swanson E."/>
            <person name="Gueddou A."/>
            <person name="Hezbri K."/>
            <person name="Ktari K."/>
            <person name="Nouioui I."/>
            <person name="Morris K."/>
            <person name="Simpson S."/>
            <person name="Abebe-Akele F."/>
            <person name="Thomas K."/>
            <person name="Gtari M."/>
            <person name="Tisa L.S."/>
        </authorList>
    </citation>
    <scope>NUCLEOTIDE SEQUENCE [LARGE SCALE GENOMIC DNA]</scope>
    <source>
        <strain evidence="3">NRRL B-16386</strain>
    </source>
</reference>
<organism evidence="2 3">
    <name type="scientific">Pseudofrankia asymbiotica</name>
    <dbReference type="NCBI Taxonomy" id="1834516"/>
    <lineage>
        <taxon>Bacteria</taxon>
        <taxon>Bacillati</taxon>
        <taxon>Actinomycetota</taxon>
        <taxon>Actinomycetes</taxon>
        <taxon>Frankiales</taxon>
        <taxon>Frankiaceae</taxon>
        <taxon>Pseudofrankia</taxon>
    </lineage>
</organism>
<dbReference type="OrthoDB" id="182039at2"/>
<name>A0A1V2IBY5_9ACTN</name>
<evidence type="ECO:0000313" key="2">
    <source>
        <dbReference type="EMBL" id="ONH29518.1"/>
    </source>
</evidence>
<evidence type="ECO:0000313" key="3">
    <source>
        <dbReference type="Proteomes" id="UP000188929"/>
    </source>
</evidence>
<accession>A0A1V2IBY5</accession>
<sequence>MTDPPRPARPSPAASPEPAVPLLVVGAHMAGFPAHGRISRHGAVPLGRVRTAPGYRLHDLGGDPARPGLVRDPAVTTSATGELWRLPRPAIAELLLETVPPLGFGWVDLADGRRVLGYLCEAAATAGRPLVPDGDWRRRLP</sequence>
<dbReference type="EMBL" id="MOMC01000032">
    <property type="protein sequence ID" value="ONH29518.1"/>
    <property type="molecule type" value="Genomic_DNA"/>
</dbReference>
<protein>
    <recommendedName>
        <fullName evidence="1">Allophanate hydrolase C-terminal domain-containing protein</fullName>
    </recommendedName>
</protein>
<gene>
    <name evidence="2" type="ORF">BL253_16800</name>
</gene>
<dbReference type="RefSeq" id="WP_076818051.1">
    <property type="nucleotide sequence ID" value="NZ_MOMC01000032.1"/>
</dbReference>
<dbReference type="AlphaFoldDB" id="A0A1V2IBY5"/>
<comment type="caution">
    <text evidence="2">The sequence shown here is derived from an EMBL/GenBank/DDBJ whole genome shotgun (WGS) entry which is preliminary data.</text>
</comment>
<keyword evidence="3" id="KW-1185">Reference proteome</keyword>
<feature type="domain" description="Allophanate hydrolase C-terminal" evidence="1">
    <location>
        <begin position="21"/>
        <end position="137"/>
    </location>
</feature>
<proteinExistence type="predicted"/>
<evidence type="ECO:0000259" key="1">
    <source>
        <dbReference type="Pfam" id="PF21986"/>
    </source>
</evidence>
<dbReference type="STRING" id="1834516.BL253_16800"/>
<dbReference type="Pfam" id="PF21986">
    <property type="entry name" value="AH_C"/>
    <property type="match status" value="1"/>
</dbReference>
<dbReference type="Gene3D" id="3.10.490.10">
    <property type="entry name" value="Gamma-glutamyl cyclotransferase-like"/>
    <property type="match status" value="1"/>
</dbReference>
<dbReference type="Proteomes" id="UP000188929">
    <property type="component" value="Unassembled WGS sequence"/>
</dbReference>